<proteinExistence type="predicted"/>
<organism evidence="1 2">
    <name type="scientific">Burkholderia cepacia</name>
    <name type="common">Pseudomonas cepacia</name>
    <dbReference type="NCBI Taxonomy" id="292"/>
    <lineage>
        <taxon>Bacteria</taxon>
        <taxon>Pseudomonadati</taxon>
        <taxon>Pseudomonadota</taxon>
        <taxon>Betaproteobacteria</taxon>
        <taxon>Burkholderiales</taxon>
        <taxon>Burkholderiaceae</taxon>
        <taxon>Burkholderia</taxon>
        <taxon>Burkholderia cepacia complex</taxon>
    </lineage>
</organism>
<protein>
    <submittedName>
        <fullName evidence="1">Polyketide cyclase</fullName>
    </submittedName>
</protein>
<dbReference type="AlphaFoldDB" id="A0A1B4PPK4"/>
<dbReference type="Pfam" id="PF10604">
    <property type="entry name" value="Polyketide_cyc2"/>
    <property type="match status" value="1"/>
</dbReference>
<accession>A0A1B4PPK4</accession>
<dbReference type="InterPro" id="IPR023393">
    <property type="entry name" value="START-like_dom_sf"/>
</dbReference>
<dbReference type="EMBL" id="CP013443">
    <property type="protein sequence ID" value="AOK15867.1"/>
    <property type="molecule type" value="Genomic_DNA"/>
</dbReference>
<dbReference type="Proteomes" id="UP000094776">
    <property type="component" value="Chromosome 1"/>
</dbReference>
<reference evidence="1 2" key="1">
    <citation type="submission" date="2015-12" db="EMBL/GenBank/DDBJ databases">
        <title>Diversity of Burkholderia near neighbor genomes.</title>
        <authorList>
            <person name="Sahl J."/>
            <person name="Wagner D."/>
            <person name="Keim P."/>
        </authorList>
    </citation>
    <scope>NUCLEOTIDE SEQUENCE [LARGE SCALE GENOMIC DNA]</scope>
    <source>
        <strain evidence="1 2">MSMB1184WGS</strain>
    </source>
</reference>
<dbReference type="CDD" id="cd07824">
    <property type="entry name" value="SRPBCC_6"/>
    <property type="match status" value="1"/>
</dbReference>
<dbReference type="Gene3D" id="3.30.530.20">
    <property type="match status" value="1"/>
</dbReference>
<dbReference type="InterPro" id="IPR019587">
    <property type="entry name" value="Polyketide_cyclase/dehydratase"/>
</dbReference>
<evidence type="ECO:0000313" key="2">
    <source>
        <dbReference type="Proteomes" id="UP000094776"/>
    </source>
</evidence>
<gene>
    <name evidence="1" type="ORF">WT26_07455</name>
</gene>
<name>A0A1B4PPK4_BURCE</name>
<dbReference type="RefSeq" id="WP_069272505.1">
    <property type="nucleotide sequence ID" value="NZ_CP013443.1"/>
</dbReference>
<sequence length="182" mass="20490">MAEYRFSTTWRVDAPLAAVWDAIYQVDRWPDWWKGAVRTVEIEPGDARGVGALHRYTWKGALPYRLTFDMRVRRVEPRHALEGRASGAIEGDGCWSFAVDGERTIVRYDWHIRTHVRWMNRLEPLGRPLFRWNHDVVMRAGARGLAQLLGACVEADGRSFAPVAGACRACCADPQGGPAGRG</sequence>
<evidence type="ECO:0000313" key="1">
    <source>
        <dbReference type="EMBL" id="AOK15867.1"/>
    </source>
</evidence>
<dbReference type="SUPFAM" id="SSF55961">
    <property type="entry name" value="Bet v1-like"/>
    <property type="match status" value="1"/>
</dbReference>